<dbReference type="Pfam" id="PF00116">
    <property type="entry name" value="COX2"/>
    <property type="match status" value="1"/>
</dbReference>
<dbReference type="CDD" id="cd13912">
    <property type="entry name" value="CcO_II_C"/>
    <property type="match status" value="1"/>
</dbReference>
<dbReference type="SUPFAM" id="SSF49503">
    <property type="entry name" value="Cupredoxins"/>
    <property type="match status" value="1"/>
</dbReference>
<protein>
    <recommendedName>
        <fullName evidence="18">Probable cytochrome c oxidase subunit 2</fullName>
        <ecNumber evidence="5">7.1.1.9</ecNumber>
    </recommendedName>
    <alternativeName>
        <fullName evidence="16">Cytochrome aa3 subunit 2</fullName>
    </alternativeName>
</protein>
<evidence type="ECO:0000256" key="4">
    <source>
        <dbReference type="ARBA" id="ARBA00007866"/>
    </source>
</evidence>
<dbReference type="PANTHER" id="PTHR22888:SF9">
    <property type="entry name" value="CYTOCHROME C OXIDASE SUBUNIT 2"/>
    <property type="match status" value="1"/>
</dbReference>
<dbReference type="InterPro" id="IPR034210">
    <property type="entry name" value="CcO_II_C"/>
</dbReference>
<comment type="function">
    <text evidence="15">Subunits I and II form the functional core of the enzyme complex. Electrons originating in cytochrome c are transferred via heme a and Cu(A) to the binuclear center formed by heme a3 and Cu(B).</text>
</comment>
<keyword evidence="8" id="KW-0812">Transmembrane</keyword>
<comment type="similarity">
    <text evidence="4">Belongs to the cytochrome c oxidase subunit 2 family.</text>
</comment>
<dbReference type="GO" id="GO:0016020">
    <property type="term" value="C:membrane"/>
    <property type="evidence" value="ECO:0007669"/>
    <property type="project" value="UniProtKB-SubCell"/>
</dbReference>
<organism evidence="20 21">
    <name type="scientific">Hyphococcus luteus</name>
    <dbReference type="NCBI Taxonomy" id="2058213"/>
    <lineage>
        <taxon>Bacteria</taxon>
        <taxon>Pseudomonadati</taxon>
        <taxon>Pseudomonadota</taxon>
        <taxon>Alphaproteobacteria</taxon>
        <taxon>Parvularculales</taxon>
        <taxon>Parvularculaceae</taxon>
        <taxon>Hyphococcus</taxon>
    </lineage>
</organism>
<dbReference type="InterPro" id="IPR008972">
    <property type="entry name" value="Cupredoxin"/>
</dbReference>
<evidence type="ECO:0000259" key="19">
    <source>
        <dbReference type="PROSITE" id="PS50857"/>
    </source>
</evidence>
<keyword evidence="9" id="KW-0479">Metal-binding</keyword>
<dbReference type="OrthoDB" id="9781261at2"/>
<evidence type="ECO:0000256" key="15">
    <source>
        <dbReference type="ARBA" id="ARBA00024688"/>
    </source>
</evidence>
<dbReference type="InterPro" id="IPR001505">
    <property type="entry name" value="Copper_CuA"/>
</dbReference>
<reference evidence="20 21" key="1">
    <citation type="submission" date="2017-12" db="EMBL/GenBank/DDBJ databases">
        <authorList>
            <person name="Hurst M.R.H."/>
        </authorList>
    </citation>
    <scope>NUCLEOTIDE SEQUENCE [LARGE SCALE GENOMIC DNA]</scope>
    <source>
        <strain evidence="20 21">SY-3-19</strain>
    </source>
</reference>
<keyword evidence="13" id="KW-0186">Copper</keyword>
<evidence type="ECO:0000256" key="1">
    <source>
        <dbReference type="ARBA" id="ARBA00001935"/>
    </source>
</evidence>
<evidence type="ECO:0000256" key="6">
    <source>
        <dbReference type="ARBA" id="ARBA00022448"/>
    </source>
</evidence>
<comment type="cofactor">
    <cofactor evidence="2">
        <name>heme</name>
        <dbReference type="ChEBI" id="CHEBI:30413"/>
    </cofactor>
</comment>
<dbReference type="EC" id="7.1.1.9" evidence="5"/>
<evidence type="ECO:0000313" key="20">
    <source>
        <dbReference type="EMBL" id="PQA88775.1"/>
    </source>
</evidence>
<keyword evidence="7" id="KW-0679">Respiratory chain</keyword>
<dbReference type="PROSITE" id="PS50857">
    <property type="entry name" value="COX2_CUA"/>
    <property type="match status" value="1"/>
</dbReference>
<dbReference type="InterPro" id="IPR045187">
    <property type="entry name" value="CcO_II"/>
</dbReference>
<keyword evidence="12" id="KW-1133">Transmembrane helix</keyword>
<feature type="domain" description="Cytochrome oxidase subunit II copper A binding" evidence="19">
    <location>
        <begin position="82"/>
        <end position="214"/>
    </location>
</feature>
<dbReference type="GO" id="GO:0042773">
    <property type="term" value="P:ATP synthesis coupled electron transport"/>
    <property type="evidence" value="ECO:0007669"/>
    <property type="project" value="TreeGrafter"/>
</dbReference>
<evidence type="ECO:0000256" key="5">
    <source>
        <dbReference type="ARBA" id="ARBA00012949"/>
    </source>
</evidence>
<evidence type="ECO:0000256" key="17">
    <source>
        <dbReference type="ARBA" id="ARBA00047816"/>
    </source>
</evidence>
<evidence type="ECO:0000256" key="3">
    <source>
        <dbReference type="ARBA" id="ARBA00004141"/>
    </source>
</evidence>
<keyword evidence="14" id="KW-0472">Membrane</keyword>
<evidence type="ECO:0000256" key="11">
    <source>
        <dbReference type="ARBA" id="ARBA00022982"/>
    </source>
</evidence>
<dbReference type="PANTHER" id="PTHR22888">
    <property type="entry name" value="CYTOCHROME C OXIDASE, SUBUNIT II"/>
    <property type="match status" value="1"/>
</dbReference>
<evidence type="ECO:0000256" key="12">
    <source>
        <dbReference type="ARBA" id="ARBA00022989"/>
    </source>
</evidence>
<dbReference type="AlphaFoldDB" id="A0A2S7K8E1"/>
<sequence length="243" mass="27008">MVARRDHLQVMLDTGAERRTLKYKTDYTVDGWGEPDLVVSLNEPAPVGASVILRGGRSTQNVAGCPMAKRYFDGCEKEVVLAPTMTLKVTGRQWNWSYGYPDYGDFEIFSNMLPEEEASEELYRFEVDNRVILPVGETIRVTTTASDVIHSWALPNFAVKIDAVPGRINETWIRAEQEGVYYGQCSEICGVNHAFMPIAVEFVSRPAFEAWIDGQRSLAGLDPMFETDSVKLAQADDAGAAAE</sequence>
<comment type="catalytic activity">
    <reaction evidence="17">
        <text>4 Fe(II)-[cytochrome c] + O2 + 8 H(+)(in) = 4 Fe(III)-[cytochrome c] + 2 H2O + 4 H(+)(out)</text>
        <dbReference type="Rhea" id="RHEA:11436"/>
        <dbReference type="Rhea" id="RHEA-COMP:10350"/>
        <dbReference type="Rhea" id="RHEA-COMP:14399"/>
        <dbReference type="ChEBI" id="CHEBI:15377"/>
        <dbReference type="ChEBI" id="CHEBI:15378"/>
        <dbReference type="ChEBI" id="CHEBI:15379"/>
        <dbReference type="ChEBI" id="CHEBI:29033"/>
        <dbReference type="ChEBI" id="CHEBI:29034"/>
        <dbReference type="EC" id="7.1.1.9"/>
    </reaction>
</comment>
<evidence type="ECO:0000256" key="10">
    <source>
        <dbReference type="ARBA" id="ARBA00022967"/>
    </source>
</evidence>
<evidence type="ECO:0000256" key="2">
    <source>
        <dbReference type="ARBA" id="ARBA00001971"/>
    </source>
</evidence>
<dbReference type="InterPro" id="IPR002429">
    <property type="entry name" value="CcO_II-like_C"/>
</dbReference>
<gene>
    <name evidence="20" type="ORF">CW354_06205</name>
</gene>
<evidence type="ECO:0000256" key="13">
    <source>
        <dbReference type="ARBA" id="ARBA00023008"/>
    </source>
</evidence>
<comment type="caution">
    <text evidence="20">The sequence shown here is derived from an EMBL/GenBank/DDBJ whole genome shotgun (WGS) entry which is preliminary data.</text>
</comment>
<keyword evidence="10" id="KW-1278">Translocase</keyword>
<dbReference type="PROSITE" id="PS00078">
    <property type="entry name" value="COX2"/>
    <property type="match status" value="1"/>
</dbReference>
<dbReference type="PRINTS" id="PR01166">
    <property type="entry name" value="CYCOXIDASEII"/>
</dbReference>
<evidence type="ECO:0000313" key="21">
    <source>
        <dbReference type="Proteomes" id="UP000239504"/>
    </source>
</evidence>
<name>A0A2S7K8E1_9PROT</name>
<evidence type="ECO:0000256" key="14">
    <source>
        <dbReference type="ARBA" id="ARBA00023136"/>
    </source>
</evidence>
<dbReference type="Gene3D" id="2.60.40.420">
    <property type="entry name" value="Cupredoxins - blue copper proteins"/>
    <property type="match status" value="1"/>
</dbReference>
<accession>A0A2S7K8E1</accession>
<evidence type="ECO:0000256" key="8">
    <source>
        <dbReference type="ARBA" id="ARBA00022692"/>
    </source>
</evidence>
<dbReference type="EMBL" id="PJCH01000005">
    <property type="protein sequence ID" value="PQA88775.1"/>
    <property type="molecule type" value="Genomic_DNA"/>
</dbReference>
<keyword evidence="6" id="KW-0813">Transport</keyword>
<comment type="subcellular location">
    <subcellularLocation>
        <location evidence="3">Membrane</location>
        <topology evidence="3">Multi-pass membrane protein</topology>
    </subcellularLocation>
</comment>
<dbReference type="Proteomes" id="UP000239504">
    <property type="component" value="Unassembled WGS sequence"/>
</dbReference>
<proteinExistence type="inferred from homology"/>
<evidence type="ECO:0000256" key="9">
    <source>
        <dbReference type="ARBA" id="ARBA00022723"/>
    </source>
</evidence>
<dbReference type="GO" id="GO:0005507">
    <property type="term" value="F:copper ion binding"/>
    <property type="evidence" value="ECO:0007669"/>
    <property type="project" value="InterPro"/>
</dbReference>
<comment type="cofactor">
    <cofactor evidence="1">
        <name>Cu cation</name>
        <dbReference type="ChEBI" id="CHEBI:23378"/>
    </cofactor>
</comment>
<evidence type="ECO:0000256" key="18">
    <source>
        <dbReference type="ARBA" id="ARBA00071034"/>
    </source>
</evidence>
<keyword evidence="11" id="KW-0249">Electron transport</keyword>
<evidence type="ECO:0000256" key="7">
    <source>
        <dbReference type="ARBA" id="ARBA00022660"/>
    </source>
</evidence>
<keyword evidence="21" id="KW-1185">Reference proteome</keyword>
<dbReference type="FunFam" id="2.60.40.420:FF:000001">
    <property type="entry name" value="Cytochrome c oxidase subunit 2"/>
    <property type="match status" value="1"/>
</dbReference>
<dbReference type="GO" id="GO:0004129">
    <property type="term" value="F:cytochrome-c oxidase activity"/>
    <property type="evidence" value="ECO:0007669"/>
    <property type="project" value="UniProtKB-EC"/>
</dbReference>
<evidence type="ECO:0000256" key="16">
    <source>
        <dbReference type="ARBA" id="ARBA00031399"/>
    </source>
</evidence>